<dbReference type="Proteomes" id="UP001465976">
    <property type="component" value="Unassembled WGS sequence"/>
</dbReference>
<feature type="compositionally biased region" description="Polar residues" evidence="1">
    <location>
        <begin position="148"/>
        <end position="159"/>
    </location>
</feature>
<feature type="region of interest" description="Disordered" evidence="1">
    <location>
        <begin position="146"/>
        <end position="165"/>
    </location>
</feature>
<protein>
    <submittedName>
        <fullName evidence="2">Uncharacterized protein</fullName>
    </submittedName>
</protein>
<feature type="compositionally biased region" description="Polar residues" evidence="1">
    <location>
        <begin position="80"/>
        <end position="89"/>
    </location>
</feature>
<sequence length="493" mass="55696">MKSLPINACEPISHEAACEKKDEVAVVRFLGEGSAKESLKQLFLGRATRSGAFYSPYLTETTIDIDNLIHEALTHLTPPTTKDLYSQQGCPRKRCKSKKQKSKAKLRSKAQRKQKQKGKSIALSRSEAELQAYIRQNRTTHFEDAESVNGTVDTSSLPASSPGYLGKINDLEREEEGLLPEHREYSLAELVDQRSFEVIRYEKGKTKYVRSKDTEQIMASIIPGPHGDVDDPTWKPVHEGVTHTVETLAPSCRFNWNSEEQRQGVVNGLNYGILLGNGQQRPMLLSDQGKQNLRVLEQFMLCVFVQRLAGWMSVCFLTWAPRLFMYYVHIMGLLLEHHTGLRLPFDNCIFAAFTINFGPRTVCLPHRDSKNLAFGRCAITALGKYDHTKGGHLVLWDLKKVIEFPPGCTIFIPSAVLCHFNTPIGAHETRYSFTMYTSGGIFRWVEHGFRFEYLYKRSSDAVHDAALNAQRWALGLSLFSTMSELMSPANLEV</sequence>
<organism evidence="2 3">
    <name type="scientific">Marasmius crinis-equi</name>
    <dbReference type="NCBI Taxonomy" id="585013"/>
    <lineage>
        <taxon>Eukaryota</taxon>
        <taxon>Fungi</taxon>
        <taxon>Dikarya</taxon>
        <taxon>Basidiomycota</taxon>
        <taxon>Agaricomycotina</taxon>
        <taxon>Agaricomycetes</taxon>
        <taxon>Agaricomycetidae</taxon>
        <taxon>Agaricales</taxon>
        <taxon>Marasmiineae</taxon>
        <taxon>Marasmiaceae</taxon>
        <taxon>Marasmius</taxon>
    </lineage>
</organism>
<evidence type="ECO:0000313" key="3">
    <source>
        <dbReference type="Proteomes" id="UP001465976"/>
    </source>
</evidence>
<dbReference type="Gene3D" id="3.60.130.30">
    <property type="match status" value="1"/>
</dbReference>
<evidence type="ECO:0000256" key="1">
    <source>
        <dbReference type="SAM" id="MobiDB-lite"/>
    </source>
</evidence>
<reference evidence="2 3" key="1">
    <citation type="submission" date="2024-02" db="EMBL/GenBank/DDBJ databases">
        <title>A draft genome for the cacao thread blight pathogen Marasmius crinis-equi.</title>
        <authorList>
            <person name="Cohen S.P."/>
            <person name="Baruah I.K."/>
            <person name="Amoako-Attah I."/>
            <person name="Bukari Y."/>
            <person name="Meinhardt L.W."/>
            <person name="Bailey B.A."/>
        </authorList>
    </citation>
    <scope>NUCLEOTIDE SEQUENCE [LARGE SCALE GENOMIC DNA]</scope>
    <source>
        <strain evidence="2 3">GH-76</strain>
    </source>
</reference>
<accession>A0ABR3F7Y1</accession>
<proteinExistence type="predicted"/>
<gene>
    <name evidence="2" type="ORF">V5O48_010594</name>
</gene>
<evidence type="ECO:0000313" key="2">
    <source>
        <dbReference type="EMBL" id="KAL0571369.1"/>
    </source>
</evidence>
<feature type="compositionally biased region" description="Basic residues" evidence="1">
    <location>
        <begin position="91"/>
        <end position="118"/>
    </location>
</feature>
<keyword evidence="3" id="KW-1185">Reference proteome</keyword>
<comment type="caution">
    <text evidence="2">The sequence shown here is derived from an EMBL/GenBank/DDBJ whole genome shotgun (WGS) entry which is preliminary data.</text>
</comment>
<dbReference type="EMBL" id="JBAHYK010000780">
    <property type="protein sequence ID" value="KAL0571369.1"/>
    <property type="molecule type" value="Genomic_DNA"/>
</dbReference>
<feature type="region of interest" description="Disordered" evidence="1">
    <location>
        <begin position="80"/>
        <end position="121"/>
    </location>
</feature>
<name>A0ABR3F7Y1_9AGAR</name>